<keyword evidence="1" id="KW-0472">Membrane</keyword>
<dbReference type="GO" id="GO:0000329">
    <property type="term" value="C:fungal-type vacuole membrane"/>
    <property type="evidence" value="ECO:0007669"/>
    <property type="project" value="InterPro"/>
</dbReference>
<gene>
    <name evidence="2" type="ORF">B0T20DRAFT_412651</name>
</gene>
<evidence type="ECO:0000256" key="1">
    <source>
        <dbReference type="SAM" id="Phobius"/>
    </source>
</evidence>
<name>A0AAE0PCS4_SORBR</name>
<sequence>MDNKPEYTQTENVVDKPRKRGCAGHCAKFWWAYLIAVIVIVVIVVPVILLVAVPKIAQEKLDHAELILDSIKMTDSRAQNFTMSINTEIKSDGKVKARIEPFEGVMYLEDVPEHKPFARVQFPETNSDKSQTVNVTQFTAIDDMAAFTQFNTWLLHNDTFRVTVKGDTKVHVKGIARAYPVTFKKTIDMPGLRLLKGTQVYNTTVDPKANATAGINNFFGTVRIPNYSKVSFELGNVSFHNYLLDKEIGTVYLDNLSLKPGDDNVYPMRATITDLGSVTGLVIEKPYCDKENGVLPFKLRGKTVVNKGENLTYIADALATGNQTVYIDIRGTVKRSMGLDLGCV</sequence>
<keyword evidence="3" id="KW-1185">Reference proteome</keyword>
<comment type="caution">
    <text evidence="2">The sequence shown here is derived from an EMBL/GenBank/DDBJ whole genome shotgun (WGS) entry which is preliminary data.</text>
</comment>
<protein>
    <submittedName>
        <fullName evidence="2">Uncharacterized protein</fullName>
    </submittedName>
</protein>
<dbReference type="AlphaFoldDB" id="A0AAE0PCS4"/>
<dbReference type="PANTHER" id="PTHR35895">
    <property type="entry name" value="CHROMOSOME 16, WHOLE GENOME SHOTGUN SEQUENCE"/>
    <property type="match status" value="1"/>
</dbReference>
<feature type="transmembrane region" description="Helical" evidence="1">
    <location>
        <begin position="30"/>
        <end position="53"/>
    </location>
</feature>
<proteinExistence type="predicted"/>
<evidence type="ECO:0000313" key="3">
    <source>
        <dbReference type="Proteomes" id="UP001281003"/>
    </source>
</evidence>
<dbReference type="Pfam" id="PF12505">
    <property type="entry name" value="DUF3712"/>
    <property type="match status" value="1"/>
</dbReference>
<accession>A0AAE0PCS4</accession>
<dbReference type="Proteomes" id="UP001281003">
    <property type="component" value="Unassembled WGS sequence"/>
</dbReference>
<reference evidence="2" key="2">
    <citation type="submission" date="2023-07" db="EMBL/GenBank/DDBJ databases">
        <authorList>
            <consortium name="Lawrence Berkeley National Laboratory"/>
            <person name="Haridas S."/>
            <person name="Hensen N."/>
            <person name="Bonometti L."/>
            <person name="Westerberg I."/>
            <person name="Brannstrom I.O."/>
            <person name="Guillou S."/>
            <person name="Cros-Aarteil S."/>
            <person name="Calhoun S."/>
            <person name="Kuo A."/>
            <person name="Mondo S."/>
            <person name="Pangilinan J."/>
            <person name="Riley R."/>
            <person name="LaButti K."/>
            <person name="Andreopoulos B."/>
            <person name="Lipzen A."/>
            <person name="Chen C."/>
            <person name="Yanf M."/>
            <person name="Daum C."/>
            <person name="Ng V."/>
            <person name="Clum A."/>
            <person name="Steindorff A."/>
            <person name="Ohm R."/>
            <person name="Martin F."/>
            <person name="Silar P."/>
            <person name="Natvig D."/>
            <person name="Lalanne C."/>
            <person name="Gautier V."/>
            <person name="Ament-velasquez S.L."/>
            <person name="Kruys A."/>
            <person name="Hutchinson M.I."/>
            <person name="Powell A.J."/>
            <person name="Barry K."/>
            <person name="Miller A.N."/>
            <person name="Grigoriev I.V."/>
            <person name="Debuchy R."/>
            <person name="Gladieux P."/>
            <person name="Thoren M.H."/>
            <person name="Johannesson H."/>
        </authorList>
    </citation>
    <scope>NUCLEOTIDE SEQUENCE</scope>
    <source>
        <strain evidence="2">FGSC 1904</strain>
    </source>
</reference>
<dbReference type="EMBL" id="JAUTDP010000007">
    <property type="protein sequence ID" value="KAK3397561.1"/>
    <property type="molecule type" value="Genomic_DNA"/>
</dbReference>
<evidence type="ECO:0000313" key="2">
    <source>
        <dbReference type="EMBL" id="KAK3397561.1"/>
    </source>
</evidence>
<dbReference type="InterPro" id="IPR022185">
    <property type="entry name" value="DUF3712"/>
</dbReference>
<reference evidence="2" key="1">
    <citation type="journal article" date="2023" name="Mol. Phylogenet. Evol.">
        <title>Genome-scale phylogeny and comparative genomics of the fungal order Sordariales.</title>
        <authorList>
            <person name="Hensen N."/>
            <person name="Bonometti L."/>
            <person name="Westerberg I."/>
            <person name="Brannstrom I.O."/>
            <person name="Guillou S."/>
            <person name="Cros-Aarteil S."/>
            <person name="Calhoun S."/>
            <person name="Haridas S."/>
            <person name="Kuo A."/>
            <person name="Mondo S."/>
            <person name="Pangilinan J."/>
            <person name="Riley R."/>
            <person name="LaButti K."/>
            <person name="Andreopoulos B."/>
            <person name="Lipzen A."/>
            <person name="Chen C."/>
            <person name="Yan M."/>
            <person name="Daum C."/>
            <person name="Ng V."/>
            <person name="Clum A."/>
            <person name="Steindorff A."/>
            <person name="Ohm R.A."/>
            <person name="Martin F."/>
            <person name="Silar P."/>
            <person name="Natvig D.O."/>
            <person name="Lalanne C."/>
            <person name="Gautier V."/>
            <person name="Ament-Velasquez S.L."/>
            <person name="Kruys A."/>
            <person name="Hutchinson M.I."/>
            <person name="Powell A.J."/>
            <person name="Barry K."/>
            <person name="Miller A.N."/>
            <person name="Grigoriev I.V."/>
            <person name="Debuchy R."/>
            <person name="Gladieux P."/>
            <person name="Hiltunen Thoren M."/>
            <person name="Johannesson H."/>
        </authorList>
    </citation>
    <scope>NUCLEOTIDE SEQUENCE</scope>
    <source>
        <strain evidence="2">FGSC 1904</strain>
    </source>
</reference>
<keyword evidence="1" id="KW-1133">Transmembrane helix</keyword>
<organism evidence="2 3">
    <name type="scientific">Sordaria brevicollis</name>
    <dbReference type="NCBI Taxonomy" id="83679"/>
    <lineage>
        <taxon>Eukaryota</taxon>
        <taxon>Fungi</taxon>
        <taxon>Dikarya</taxon>
        <taxon>Ascomycota</taxon>
        <taxon>Pezizomycotina</taxon>
        <taxon>Sordariomycetes</taxon>
        <taxon>Sordariomycetidae</taxon>
        <taxon>Sordariales</taxon>
        <taxon>Sordariaceae</taxon>
        <taxon>Sordaria</taxon>
    </lineage>
</organism>
<dbReference type="PANTHER" id="PTHR35895:SF1">
    <property type="entry name" value="LIPID-BINDING SERUM GLYCOPROTEIN C-TERMINAL DOMAIN-CONTAINING PROTEIN"/>
    <property type="match status" value="1"/>
</dbReference>
<keyword evidence="1" id="KW-0812">Transmembrane</keyword>
<dbReference type="InterPro" id="IPR046368">
    <property type="entry name" value="Tag1"/>
</dbReference>